<keyword evidence="4" id="KW-0843">Virulence</keyword>
<dbReference type="InterPro" id="IPR029115">
    <property type="entry name" value="Ntox23"/>
</dbReference>
<comment type="caution">
    <text evidence="9">The sequence shown here is derived from an EMBL/GenBank/DDBJ whole genome shotgun (WGS) entry which is preliminary data.</text>
</comment>
<name>A0A511NEG1_9FLAO</name>
<dbReference type="InterPro" id="IPR013517">
    <property type="entry name" value="FG-GAP"/>
</dbReference>
<dbReference type="Pfam" id="PF03534">
    <property type="entry name" value="SpvB"/>
    <property type="match status" value="1"/>
</dbReference>
<dbReference type="InterPro" id="IPR050708">
    <property type="entry name" value="T6SS_VgrG/RHS"/>
</dbReference>
<dbReference type="Pfam" id="PF13517">
    <property type="entry name" value="FG-GAP_3"/>
    <property type="match status" value="1"/>
</dbReference>
<dbReference type="InterPro" id="IPR003284">
    <property type="entry name" value="Sal_SpvB"/>
</dbReference>
<dbReference type="PANTHER" id="PTHR32305">
    <property type="match status" value="1"/>
</dbReference>
<keyword evidence="6" id="KW-0472">Membrane</keyword>
<feature type="domain" description="Bacterial toxin 23" evidence="8">
    <location>
        <begin position="2041"/>
        <end position="2243"/>
    </location>
</feature>
<dbReference type="GO" id="GO:0005576">
    <property type="term" value="C:extracellular region"/>
    <property type="evidence" value="ECO:0007669"/>
    <property type="project" value="UniProtKB-SubCell"/>
</dbReference>
<dbReference type="InterPro" id="IPR022385">
    <property type="entry name" value="Rhs_assc_core"/>
</dbReference>
<feature type="compositionally biased region" description="Low complexity" evidence="5">
    <location>
        <begin position="77"/>
        <end position="90"/>
    </location>
</feature>
<accession>A0A511NEG1</accession>
<feature type="transmembrane region" description="Helical" evidence="6">
    <location>
        <begin position="1931"/>
        <end position="1960"/>
    </location>
</feature>
<dbReference type="Gene3D" id="2.40.128.340">
    <property type="match status" value="1"/>
</dbReference>
<feature type="signal peptide" evidence="7">
    <location>
        <begin position="1"/>
        <end position="21"/>
    </location>
</feature>
<evidence type="ECO:0000256" key="2">
    <source>
        <dbReference type="ARBA" id="ARBA00022525"/>
    </source>
</evidence>
<evidence type="ECO:0000256" key="6">
    <source>
        <dbReference type="SAM" id="Phobius"/>
    </source>
</evidence>
<feature type="chain" id="PRO_5022189816" description="Bacterial toxin 23 domain-containing protein" evidence="7">
    <location>
        <begin position="22"/>
        <end position="2274"/>
    </location>
</feature>
<dbReference type="STRING" id="1218108.GCA_000382425_01140"/>
<feature type="region of interest" description="Disordered" evidence="5">
    <location>
        <begin position="62"/>
        <end position="96"/>
    </location>
</feature>
<dbReference type="PANTHER" id="PTHR32305:SF15">
    <property type="entry name" value="PROTEIN RHSA-RELATED"/>
    <property type="match status" value="1"/>
</dbReference>
<keyword evidence="6" id="KW-1133">Transmembrane helix</keyword>
<dbReference type="RefSeq" id="WP_019974650.1">
    <property type="nucleotide sequence ID" value="NZ_BJXC01000003.1"/>
</dbReference>
<keyword evidence="10" id="KW-1185">Reference proteome</keyword>
<evidence type="ECO:0000256" key="1">
    <source>
        <dbReference type="ARBA" id="ARBA00004613"/>
    </source>
</evidence>
<dbReference type="InterPro" id="IPR006530">
    <property type="entry name" value="YD"/>
</dbReference>
<evidence type="ECO:0000256" key="7">
    <source>
        <dbReference type="SAM" id="SignalP"/>
    </source>
</evidence>
<dbReference type="GeneID" id="84649357"/>
<comment type="subcellular location">
    <subcellularLocation>
        <location evidence="1">Secreted</location>
    </subcellularLocation>
</comment>
<evidence type="ECO:0000256" key="3">
    <source>
        <dbReference type="ARBA" id="ARBA00022729"/>
    </source>
</evidence>
<dbReference type="InterPro" id="IPR028994">
    <property type="entry name" value="Integrin_alpha_N"/>
</dbReference>
<sequence length="2274" mass="252361">MKKLYLFLLLFLTSYFVHLNAQTILDKNESTSRTVQDPTTIILTNGFQASATTSGTFHAKVGDATVGSGGPTSSDAGSTNPSGTTPNSSNLHDTSGSLNVDGGGQLQYTLAIALPPGVKSVAPQVNLVYSSHSTNGIAGYGWALSGITNISRAGKNLEKDGVTKGLDLNYNDFFQFNGQRLVLVNGEYGKDGATYKTEKFSNIKIKSVGSISGKNWSGPSYFEVTFEDGSQAWYGNTTSSDNPAVTPVEYNIVKWKDAQGNYITYTYTQSENVSLISKISWGGNETLNKAHFNSMVFTYKNRSLIETSYLNGNNKGIRFIQSKLLSNITVNANGSLFKKYTLTHSTSHGSNYEVVNSITEQNSVNESANPVTFTYEGSAIKPWTESKIVDPVHDNKEKNLYGDFDGDGEIDLIVNEGKSLYIYKKVFFPDSPKTLIGTLSNLPSINLNTATTFTIKNSNNQLIPRTGFILLNQATENGYNKRDLTVRGYTLNPSTNQLNLEFERVLAGEKYDETYSSGPMEPLGPGEMGIQVERSTALKSSGVIDIEGDGLDELLISTTTYTCETLYGTRYNENHQLEFIEPETTCNNYTQAYLLFPYNSDINSVVGSGFGNLLTDYIQGDFDGDGKTDYFMLKKQRGNYIVSFVKHESTGQTYYTTVATTFNENGNDLQGMIEGAVTGDFNGDGKMDIMIPKADKSYDWFLYLSNGKGFEAPETKTNLAYYSKDPIQTTGSIHNNIGESGCIRTTNEYYNSFYAEDLDNDGRAEFIATKLTIRNHEWSAHWDDEYTTIETKVFTTARSTNSSLTFTLLNSNSKRYDNMVIPFGITSIYRDGNNTVLMGKPDDCKKTSCDTFIFLTIGGSQDIAPMRRMNSISQGGLTTSVTYKELDPVLNPKFYSGSLLTYPFVGSERLPGSYAVAQLQQDNRKQDFFYRGMSMHLLGKGMLGFQQQARSSWYASGFENTKVWAASQIDPYNEGVTNKEWSVRVSNNDTNRIFTTNFTASNKDLISYSETEYLYDYLTPSGLKYAKKPTTTVPNLITAVVPNKVTTFDALKNIRSVETVAYNKYYLPESTIANINNGFGITTTTLTYLDNENGNGKDYYIGRPSSKKIINQAYGQSITSYESYYYENNLVSNKTVYDRDRSENINEYYKYDGFGNIIEKTIDSSEDGILGTIKTTYDAQGKFVLNKTDKLGLITSMTYNKWGQLLTEIDPFGNITTNTYDAWGKILTSNDNLSGTNTYTYEKDSNGNIKTTEYSPTGNYGIKYVNRLGQEYKTSTKGFNQGRIISKEIQYDAIGRKIKESEPYFEGDVQKWNTLTYNDAVFPPEISATSFTNKKMTTKVVGMVTTVKEDNGYGRTTSQETDALGNVIRSTDAGGSITFAYNPAGQQLSAGYGANVVTTKYDHWGRKSEFHDPSNGTYRYTYDVLGNPIYFDSPKGRKSYSYNIKGQLIKQIETANDGSTAKDITLTYNAKGQLTKRTGTAKNIKGVLDTYSSTATYDAQGRLVESSEISNGRYFMQKGITYDDKGRITSYEKSLYSGGQYTKALIENVYDAWSGALYQLKDKNSGAILWQLEETLAGGQVTKSKLGKAAVVNNYDYNTMLSSIKHTSSVTPTIVDINYSFDAIKNELTSRITSGDISIIEGFNYDNNNRLTEWTNPVTGDMHKNVYDTQGRITENNQVGKINFGTNGSIYRPSSIDLNAFGKAHYANDNIQRIKYNENNDPTFIDGIAGDAAFSYGLSNMRQVVSYGGNFEVNSQGQFTKYYSEDASFEVTVDHTTGKEKHILYIGGSPYDANILYLKDFNQSQATYHYLHKDYLGSILAITDSNGKKVEQRHYDAWGNLTHLKIGTATVITDQILIKQTQLLLDRGYTSHEHFQELGIIHMNGRLYDPILRRFLNADENIQDPYNTQNYNKYGYVLNNPLMFNDPSGEIAFVAGFFLTYVAPVIWGAIIGAGAGLAIYTVGTLINGQKWNIKGALKATMQGAISGAMAGVYSPSIFSASYGTLKYIANQVASTILPSFDFNIGSFSFNISPSIAIGKGWGVGANFSATFHAGDFSLSAGFGIVNYGAHPGTETSGWEYRKSAMLSYDNGKFGMSLGTNIWSGLNINEQQTGIVKLKYGNFGLSYENDGKPFSGTLGDGGDSYRTAAASISYNDISLGMNLFTGLRNSSSYNIENGGFHDGVRGDLGPETQKNGITYKYGLVREFGNKYRMGALYIGYKNYRFGIDSDRHIRHTIQNRWIHNSKFAAQRAFEVIDFSTKPYLQYQTINKFTSW</sequence>
<reference evidence="9 10" key="1">
    <citation type="submission" date="2019-07" db="EMBL/GenBank/DDBJ databases">
        <title>Whole genome shotgun sequence of Empedobacter brevis NBRC 14943.</title>
        <authorList>
            <person name="Hosoyama A."/>
            <person name="Uohara A."/>
            <person name="Ohji S."/>
            <person name="Ichikawa N."/>
        </authorList>
    </citation>
    <scope>NUCLEOTIDE SEQUENCE [LARGE SCALE GENOMIC DNA]</scope>
    <source>
        <strain evidence="9 10">NBRC 14943</strain>
    </source>
</reference>
<dbReference type="GO" id="GO:0005737">
    <property type="term" value="C:cytoplasm"/>
    <property type="evidence" value="ECO:0007669"/>
    <property type="project" value="InterPro"/>
</dbReference>
<keyword evidence="3 7" id="KW-0732">Signal</keyword>
<dbReference type="SUPFAM" id="SSF69318">
    <property type="entry name" value="Integrin alpha N-terminal domain"/>
    <property type="match status" value="1"/>
</dbReference>
<dbReference type="Gene3D" id="2.180.10.10">
    <property type="entry name" value="RHS repeat-associated core"/>
    <property type="match status" value="1"/>
</dbReference>
<evidence type="ECO:0000313" key="9">
    <source>
        <dbReference type="EMBL" id="GEM50898.1"/>
    </source>
</evidence>
<dbReference type="OrthoDB" id="6225685at2"/>
<keyword evidence="6" id="KW-0812">Transmembrane</keyword>
<dbReference type="Proteomes" id="UP000321245">
    <property type="component" value="Unassembled WGS sequence"/>
</dbReference>
<evidence type="ECO:0000256" key="4">
    <source>
        <dbReference type="ARBA" id="ARBA00023026"/>
    </source>
</evidence>
<dbReference type="EMBL" id="BJXC01000003">
    <property type="protein sequence ID" value="GEM50898.1"/>
    <property type="molecule type" value="Genomic_DNA"/>
</dbReference>
<protein>
    <recommendedName>
        <fullName evidence="8">Bacterial toxin 23 domain-containing protein</fullName>
    </recommendedName>
</protein>
<evidence type="ECO:0000256" key="5">
    <source>
        <dbReference type="SAM" id="MobiDB-lite"/>
    </source>
</evidence>
<evidence type="ECO:0000259" key="8">
    <source>
        <dbReference type="Pfam" id="PF15528"/>
    </source>
</evidence>
<proteinExistence type="predicted"/>
<dbReference type="NCBIfam" id="TIGR01643">
    <property type="entry name" value="YD_repeat_2x"/>
    <property type="match status" value="1"/>
</dbReference>
<dbReference type="Pfam" id="PF15528">
    <property type="entry name" value="Ntox23"/>
    <property type="match status" value="1"/>
</dbReference>
<keyword evidence="2" id="KW-0964">Secreted</keyword>
<gene>
    <name evidence="9" type="ORF">EB1_06880</name>
</gene>
<organism evidence="9 10">
    <name type="scientific">Empedobacter brevis NBRC 14943 = ATCC 43319</name>
    <dbReference type="NCBI Taxonomy" id="1218108"/>
    <lineage>
        <taxon>Bacteria</taxon>
        <taxon>Pseudomonadati</taxon>
        <taxon>Bacteroidota</taxon>
        <taxon>Flavobacteriia</taxon>
        <taxon>Flavobacteriales</taxon>
        <taxon>Weeksellaceae</taxon>
        <taxon>Empedobacter</taxon>
    </lineage>
</organism>
<dbReference type="NCBIfam" id="TIGR03696">
    <property type="entry name" value="Rhs_assc_core"/>
    <property type="match status" value="1"/>
</dbReference>
<evidence type="ECO:0000313" key="10">
    <source>
        <dbReference type="Proteomes" id="UP000321245"/>
    </source>
</evidence>